<evidence type="ECO:0000313" key="1">
    <source>
        <dbReference type="EMBL" id="GFD08172.1"/>
    </source>
</evidence>
<name>A0A699TC76_TANCI</name>
<dbReference type="AlphaFoldDB" id="A0A699TC76"/>
<reference evidence="1" key="1">
    <citation type="journal article" date="2019" name="Sci. Rep.">
        <title>Draft genome of Tanacetum cinerariifolium, the natural source of mosquito coil.</title>
        <authorList>
            <person name="Yamashiro T."/>
            <person name="Shiraishi A."/>
            <person name="Satake H."/>
            <person name="Nakayama K."/>
        </authorList>
    </citation>
    <scope>NUCLEOTIDE SEQUENCE</scope>
</reference>
<sequence>MQEAIEFATEMMDKKMLTHAKRQIRSRMEESNLYVPSAIITTMGPVPRSAPTVERLTIGPVTVKVGMLPTTKTTTRGPKGKMQGVLLALNVEFKDTIRMTAQS</sequence>
<dbReference type="EMBL" id="BKCJ011236463">
    <property type="protein sequence ID" value="GFD08172.1"/>
    <property type="molecule type" value="Genomic_DNA"/>
</dbReference>
<comment type="caution">
    <text evidence="1">The sequence shown here is derived from an EMBL/GenBank/DDBJ whole genome shotgun (WGS) entry which is preliminary data.</text>
</comment>
<accession>A0A699TC76</accession>
<protein>
    <submittedName>
        <fullName evidence="1">Uncharacterized protein</fullName>
    </submittedName>
</protein>
<gene>
    <name evidence="1" type="ORF">Tci_880141</name>
</gene>
<proteinExistence type="predicted"/>
<organism evidence="1">
    <name type="scientific">Tanacetum cinerariifolium</name>
    <name type="common">Dalmatian daisy</name>
    <name type="synonym">Chrysanthemum cinerariifolium</name>
    <dbReference type="NCBI Taxonomy" id="118510"/>
    <lineage>
        <taxon>Eukaryota</taxon>
        <taxon>Viridiplantae</taxon>
        <taxon>Streptophyta</taxon>
        <taxon>Embryophyta</taxon>
        <taxon>Tracheophyta</taxon>
        <taxon>Spermatophyta</taxon>
        <taxon>Magnoliopsida</taxon>
        <taxon>eudicotyledons</taxon>
        <taxon>Gunneridae</taxon>
        <taxon>Pentapetalae</taxon>
        <taxon>asterids</taxon>
        <taxon>campanulids</taxon>
        <taxon>Asterales</taxon>
        <taxon>Asteraceae</taxon>
        <taxon>Asteroideae</taxon>
        <taxon>Anthemideae</taxon>
        <taxon>Anthemidinae</taxon>
        <taxon>Tanacetum</taxon>
    </lineage>
</organism>